<dbReference type="RefSeq" id="WP_248940593.1">
    <property type="nucleotide sequence ID" value="NZ_JAKIKS010000044.1"/>
</dbReference>
<sequence>MVVAETDRLYLRRFIADDAKAVFLLNSMPKILSHLPGSPIKSIEEARRVIIDVALPMYAEFDYGRWAVVHKQDDRVIGYCGPKYLAEYNEVELAFRYLPEYWGQGFATEAAVAAIEECEEYHLTGMIALVLLGNKEYEKVLNKIKMFEIKRDNYLGYKVKIFHRFFNH</sequence>
<feature type="domain" description="N-acetyltransferase" evidence="1">
    <location>
        <begin position="9"/>
        <end position="168"/>
    </location>
</feature>
<dbReference type="InterPro" id="IPR016181">
    <property type="entry name" value="Acyl_CoA_acyltransferase"/>
</dbReference>
<accession>A0ABT0LC83</accession>
<evidence type="ECO:0000313" key="3">
    <source>
        <dbReference type="Proteomes" id="UP001203423"/>
    </source>
</evidence>
<dbReference type="InterPro" id="IPR000182">
    <property type="entry name" value="GNAT_dom"/>
</dbReference>
<dbReference type="EMBL" id="JAKIKS010000044">
    <property type="protein sequence ID" value="MCL1125278.1"/>
    <property type="molecule type" value="Genomic_DNA"/>
</dbReference>
<dbReference type="PANTHER" id="PTHR43792">
    <property type="entry name" value="GNAT FAMILY, PUTATIVE (AFU_ORTHOLOGUE AFUA_3G00765)-RELATED-RELATED"/>
    <property type="match status" value="1"/>
</dbReference>
<dbReference type="Proteomes" id="UP001203423">
    <property type="component" value="Unassembled WGS sequence"/>
</dbReference>
<dbReference type="PANTHER" id="PTHR43792:SF1">
    <property type="entry name" value="N-ACETYLTRANSFERASE DOMAIN-CONTAINING PROTEIN"/>
    <property type="match status" value="1"/>
</dbReference>
<protein>
    <submittedName>
        <fullName evidence="2">GNAT family N-acetyltransferase</fullName>
    </submittedName>
</protein>
<evidence type="ECO:0000259" key="1">
    <source>
        <dbReference type="PROSITE" id="PS51186"/>
    </source>
</evidence>
<gene>
    <name evidence="2" type="ORF">L2764_12525</name>
</gene>
<name>A0ABT0LC83_9GAMM</name>
<dbReference type="SUPFAM" id="SSF55729">
    <property type="entry name" value="Acyl-CoA N-acyltransferases (Nat)"/>
    <property type="match status" value="1"/>
</dbReference>
<organism evidence="2 3">
    <name type="scientific">Shewanella surugensis</name>
    <dbReference type="NCBI Taxonomy" id="212020"/>
    <lineage>
        <taxon>Bacteria</taxon>
        <taxon>Pseudomonadati</taxon>
        <taxon>Pseudomonadota</taxon>
        <taxon>Gammaproteobacteria</taxon>
        <taxon>Alteromonadales</taxon>
        <taxon>Shewanellaceae</taxon>
        <taxon>Shewanella</taxon>
    </lineage>
</organism>
<dbReference type="Gene3D" id="3.40.630.30">
    <property type="match status" value="1"/>
</dbReference>
<dbReference type="PROSITE" id="PS51186">
    <property type="entry name" value="GNAT"/>
    <property type="match status" value="1"/>
</dbReference>
<keyword evidence="3" id="KW-1185">Reference proteome</keyword>
<reference evidence="2 3" key="1">
    <citation type="submission" date="2022-01" db="EMBL/GenBank/DDBJ databases">
        <title>Whole genome-based taxonomy of the Shewanellaceae.</title>
        <authorList>
            <person name="Martin-Rodriguez A.J."/>
        </authorList>
    </citation>
    <scope>NUCLEOTIDE SEQUENCE [LARGE SCALE GENOMIC DNA]</scope>
    <source>
        <strain evidence="2 3">DSM 17177</strain>
    </source>
</reference>
<dbReference type="InterPro" id="IPR051531">
    <property type="entry name" value="N-acetyltransferase"/>
</dbReference>
<comment type="caution">
    <text evidence="2">The sequence shown here is derived from an EMBL/GenBank/DDBJ whole genome shotgun (WGS) entry which is preliminary data.</text>
</comment>
<dbReference type="Pfam" id="PF13302">
    <property type="entry name" value="Acetyltransf_3"/>
    <property type="match status" value="1"/>
</dbReference>
<proteinExistence type="predicted"/>
<evidence type="ECO:0000313" key="2">
    <source>
        <dbReference type="EMBL" id="MCL1125278.1"/>
    </source>
</evidence>